<organism evidence="2 3">
    <name type="scientific">Pleuronectes platessa</name>
    <name type="common">European plaice</name>
    <dbReference type="NCBI Taxonomy" id="8262"/>
    <lineage>
        <taxon>Eukaryota</taxon>
        <taxon>Metazoa</taxon>
        <taxon>Chordata</taxon>
        <taxon>Craniata</taxon>
        <taxon>Vertebrata</taxon>
        <taxon>Euteleostomi</taxon>
        <taxon>Actinopterygii</taxon>
        <taxon>Neopterygii</taxon>
        <taxon>Teleostei</taxon>
        <taxon>Neoteleostei</taxon>
        <taxon>Acanthomorphata</taxon>
        <taxon>Carangaria</taxon>
        <taxon>Pleuronectiformes</taxon>
        <taxon>Pleuronectoidei</taxon>
        <taxon>Pleuronectidae</taxon>
        <taxon>Pleuronectes</taxon>
    </lineage>
</organism>
<feature type="compositionally biased region" description="Basic and acidic residues" evidence="1">
    <location>
        <begin position="25"/>
        <end position="34"/>
    </location>
</feature>
<gene>
    <name evidence="2" type="ORF">PLEPLA_LOCUS42036</name>
</gene>
<name>A0A9N7VS08_PLEPL</name>
<dbReference type="AlphaFoldDB" id="A0A9N7VS08"/>
<feature type="compositionally biased region" description="Low complexity" evidence="1">
    <location>
        <begin position="112"/>
        <end position="127"/>
    </location>
</feature>
<comment type="caution">
    <text evidence="2">The sequence shown here is derived from an EMBL/GenBank/DDBJ whole genome shotgun (WGS) entry which is preliminary data.</text>
</comment>
<feature type="region of interest" description="Disordered" evidence="1">
    <location>
        <begin position="1"/>
        <end position="45"/>
    </location>
</feature>
<reference evidence="2" key="1">
    <citation type="submission" date="2020-03" db="EMBL/GenBank/DDBJ databases">
        <authorList>
            <person name="Weist P."/>
        </authorList>
    </citation>
    <scope>NUCLEOTIDE SEQUENCE</scope>
</reference>
<protein>
    <submittedName>
        <fullName evidence="2">Uncharacterized protein</fullName>
    </submittedName>
</protein>
<sequence>MKRTKEKGKSQSKSPVDDMSAVLTEHPEEPESRGATRGGCTVLQGGGGAFIIQSTVIYSALTEGTRGNNSDSITVDELSAPPPLPPSLHGAVPLKTDMKTKPGHSGAPEAGPLADAATRPTPLLLPLAPGPEDSPEANRPGTQ</sequence>
<dbReference type="EMBL" id="CADEAL010004204">
    <property type="protein sequence ID" value="CAB1454272.1"/>
    <property type="molecule type" value="Genomic_DNA"/>
</dbReference>
<accession>A0A9N7VS08</accession>
<proteinExistence type="predicted"/>
<evidence type="ECO:0000313" key="2">
    <source>
        <dbReference type="EMBL" id="CAB1454272.1"/>
    </source>
</evidence>
<feature type="region of interest" description="Disordered" evidence="1">
    <location>
        <begin position="64"/>
        <end position="143"/>
    </location>
</feature>
<dbReference type="Proteomes" id="UP001153269">
    <property type="component" value="Unassembled WGS sequence"/>
</dbReference>
<evidence type="ECO:0000256" key="1">
    <source>
        <dbReference type="SAM" id="MobiDB-lite"/>
    </source>
</evidence>
<evidence type="ECO:0000313" key="3">
    <source>
        <dbReference type="Proteomes" id="UP001153269"/>
    </source>
</evidence>
<keyword evidence="3" id="KW-1185">Reference proteome</keyword>